<accession>A0ABT0ELH3</accession>
<evidence type="ECO:0000256" key="1">
    <source>
        <dbReference type="PROSITE-ProRule" id="PRU00473"/>
    </source>
</evidence>
<dbReference type="RefSeq" id="WP_247403967.1">
    <property type="nucleotide sequence ID" value="NZ_JAKNRV010000200.1"/>
</dbReference>
<evidence type="ECO:0000259" key="3">
    <source>
        <dbReference type="PROSITE" id="PS51123"/>
    </source>
</evidence>
<organism evidence="4 5">
    <name type="scientific">Pseudomonas emilianonis</name>
    <dbReference type="NCBI Taxonomy" id="2915812"/>
    <lineage>
        <taxon>Bacteria</taxon>
        <taxon>Pseudomonadati</taxon>
        <taxon>Pseudomonadota</taxon>
        <taxon>Gammaproteobacteria</taxon>
        <taxon>Pseudomonadales</taxon>
        <taxon>Pseudomonadaceae</taxon>
        <taxon>Pseudomonas</taxon>
    </lineage>
</organism>
<dbReference type="InterPro" id="IPR036737">
    <property type="entry name" value="OmpA-like_sf"/>
</dbReference>
<evidence type="ECO:0000256" key="2">
    <source>
        <dbReference type="SAM" id="MobiDB-lite"/>
    </source>
</evidence>
<comment type="caution">
    <text evidence="4">The sequence shown here is derived from an EMBL/GenBank/DDBJ whole genome shotgun (WGS) entry which is preliminary data.</text>
</comment>
<dbReference type="CDD" id="cd07185">
    <property type="entry name" value="OmpA_C-like"/>
    <property type="match status" value="1"/>
</dbReference>
<feature type="domain" description="OmpA-like" evidence="3">
    <location>
        <begin position="233"/>
        <end position="350"/>
    </location>
</feature>
<gene>
    <name evidence="4" type="ORF">L9Z73_18895</name>
</gene>
<feature type="compositionally biased region" description="Low complexity" evidence="2">
    <location>
        <begin position="404"/>
        <end position="425"/>
    </location>
</feature>
<reference evidence="4 5" key="1">
    <citation type="submission" date="2022-02" db="EMBL/GenBank/DDBJ databases">
        <title>Comparative genomics of the first Antarctic Pseudomonas spp. capable of biotransforming 2,4,6-Trinitrotoluene.</title>
        <authorList>
            <person name="Cabrera M.A."/>
            <person name="Marquez S.L."/>
            <person name="Perez-Donoso J.M."/>
        </authorList>
    </citation>
    <scope>NUCLEOTIDE SEQUENCE [LARGE SCALE GENOMIC DNA]</scope>
    <source>
        <strain evidence="4 5">TNT11</strain>
    </source>
</reference>
<dbReference type="EMBL" id="JAKNRV010000200">
    <property type="protein sequence ID" value="MCK1786341.1"/>
    <property type="molecule type" value="Genomic_DNA"/>
</dbReference>
<feature type="region of interest" description="Disordered" evidence="2">
    <location>
        <begin position="392"/>
        <end position="431"/>
    </location>
</feature>
<dbReference type="PROSITE" id="PS51257">
    <property type="entry name" value="PROKAR_LIPOPROTEIN"/>
    <property type="match status" value="1"/>
</dbReference>
<dbReference type="InterPro" id="IPR006665">
    <property type="entry name" value="OmpA-like"/>
</dbReference>
<dbReference type="Gene3D" id="3.30.1330.60">
    <property type="entry name" value="OmpA-like domain"/>
    <property type="match status" value="1"/>
</dbReference>
<dbReference type="SUPFAM" id="SSF103088">
    <property type="entry name" value="OmpA-like"/>
    <property type="match status" value="1"/>
</dbReference>
<name>A0ABT0ELH3_9PSED</name>
<dbReference type="Pfam" id="PF00691">
    <property type="entry name" value="OmpA"/>
    <property type="match status" value="1"/>
</dbReference>
<keyword evidence="5" id="KW-1185">Reference proteome</keyword>
<dbReference type="InterPro" id="IPR050330">
    <property type="entry name" value="Bact_OuterMem_StrucFunc"/>
</dbReference>
<dbReference type="PANTHER" id="PTHR30329">
    <property type="entry name" value="STATOR ELEMENT OF FLAGELLAR MOTOR COMPLEX"/>
    <property type="match status" value="1"/>
</dbReference>
<protein>
    <submittedName>
        <fullName evidence="4">OmpA family protein</fullName>
    </submittedName>
</protein>
<evidence type="ECO:0000313" key="4">
    <source>
        <dbReference type="EMBL" id="MCK1786341.1"/>
    </source>
</evidence>
<proteinExistence type="predicted"/>
<feature type="compositionally biased region" description="Basic residues" evidence="2">
    <location>
        <begin position="392"/>
        <end position="403"/>
    </location>
</feature>
<dbReference type="PROSITE" id="PS51123">
    <property type="entry name" value="OMPA_2"/>
    <property type="match status" value="1"/>
</dbReference>
<keyword evidence="1" id="KW-0472">Membrane</keyword>
<dbReference type="PANTHER" id="PTHR30329:SF20">
    <property type="entry name" value="EXPORTED PROTEIN"/>
    <property type="match status" value="1"/>
</dbReference>
<dbReference type="Proteomes" id="UP001317085">
    <property type="component" value="Unassembled WGS sequence"/>
</dbReference>
<evidence type="ECO:0000313" key="5">
    <source>
        <dbReference type="Proteomes" id="UP001317085"/>
    </source>
</evidence>
<sequence>MLSNKSLALALCLTITGCAQTPQNDAEGGHWWSFGSDKAATKDAVTQTDAKPDAKPAAGAKPAAPVTAAASAKPAAPVAAAAAKPAAPVAAAASAKPAAPVAAAASAKPAALVAASAAPEAKADTGSSWWPFSSKSADEKAADAKADLKADLKAATPAPAAAPAAAVVAKTDSETHWWWPFESTSKPKPLAKVDVTNVPMPDPKITQAWLDDYEPRLRAAIKDSNLQLERRDNVLVVIAPVDGSYNPKRPTMLLPVTLGPFTRVAKAVEADPKTAVLVLGHVDATGSAPASQALTKERAVSIASIFSLSGLKQDRLMLRGMGDMMPRAANDSTQGRALNRRMEIMFTQRTTMLALLSKYNSGKTPPVAEMVAVQDVPAPVAKAPAKKAVAKKAAAKPAAKKAPAKPAAKKPAPAKAKAKAAVPAANDQAKN</sequence>